<proteinExistence type="predicted"/>
<evidence type="ECO:0000256" key="2">
    <source>
        <dbReference type="ARBA" id="ARBA00022801"/>
    </source>
</evidence>
<keyword evidence="3" id="KW-0472">Membrane</keyword>
<dbReference type="EMBL" id="MNQH01000032">
    <property type="protein sequence ID" value="OKY93792.1"/>
    <property type="molecule type" value="Genomic_DNA"/>
</dbReference>
<name>A0A1Q6F531_9BACT</name>
<keyword evidence="1" id="KW-0479">Metal-binding</keyword>
<feature type="transmembrane region" description="Helical" evidence="3">
    <location>
        <begin position="99"/>
        <end position="118"/>
    </location>
</feature>
<dbReference type="GO" id="GO:0008758">
    <property type="term" value="F:UDP-2,3-diacylglucosamine hydrolase activity"/>
    <property type="evidence" value="ECO:0007669"/>
    <property type="project" value="TreeGrafter"/>
</dbReference>
<dbReference type="InterPro" id="IPR029052">
    <property type="entry name" value="Metallo-depent_PP-like"/>
</dbReference>
<evidence type="ECO:0000313" key="6">
    <source>
        <dbReference type="Proteomes" id="UP000187417"/>
    </source>
</evidence>
<evidence type="ECO:0000259" key="4">
    <source>
        <dbReference type="Pfam" id="PF00149"/>
    </source>
</evidence>
<feature type="domain" description="Calcineurin-like phosphoesterase" evidence="4">
    <location>
        <begin position="141"/>
        <end position="233"/>
    </location>
</feature>
<dbReference type="PANTHER" id="PTHR31302">
    <property type="entry name" value="TRANSMEMBRANE PROTEIN WITH METALLOPHOSPHOESTERASE DOMAIN-RELATED"/>
    <property type="match status" value="1"/>
</dbReference>
<dbReference type="InterPro" id="IPR051158">
    <property type="entry name" value="Metallophosphoesterase_sf"/>
</dbReference>
<dbReference type="STRING" id="28117.BHV66_07750"/>
<dbReference type="AlphaFoldDB" id="A0A1Q6F531"/>
<dbReference type="RefSeq" id="WP_004328051.1">
    <property type="nucleotide sequence ID" value="NZ_BAAFKT010000006.1"/>
</dbReference>
<dbReference type="Pfam" id="PF00149">
    <property type="entry name" value="Metallophos"/>
    <property type="match status" value="1"/>
</dbReference>
<feature type="transmembrane region" description="Helical" evidence="3">
    <location>
        <begin position="67"/>
        <end position="87"/>
    </location>
</feature>
<dbReference type="Gene3D" id="3.60.21.10">
    <property type="match status" value="1"/>
</dbReference>
<dbReference type="PANTHER" id="PTHR31302:SF31">
    <property type="entry name" value="PHOSPHODIESTERASE YAEI"/>
    <property type="match status" value="1"/>
</dbReference>
<dbReference type="GeneID" id="73802523"/>
<accession>A0A1Q6F531</accession>
<dbReference type="Proteomes" id="UP000187417">
    <property type="component" value="Unassembled WGS sequence"/>
</dbReference>
<keyword evidence="2 5" id="KW-0378">Hydrolase</keyword>
<dbReference type="GO" id="GO:0046872">
    <property type="term" value="F:metal ion binding"/>
    <property type="evidence" value="ECO:0007669"/>
    <property type="project" value="UniProtKB-KW"/>
</dbReference>
<dbReference type="InterPro" id="IPR004843">
    <property type="entry name" value="Calcineurin-like_PHP"/>
</dbReference>
<keyword evidence="3" id="KW-1133">Transmembrane helix</keyword>
<reference evidence="5 6" key="1">
    <citation type="journal article" date="2016" name="Nat. Biotechnol.">
        <title>Measurement of bacterial replication rates in microbial communities.</title>
        <authorList>
            <person name="Brown C.T."/>
            <person name="Olm M.R."/>
            <person name="Thomas B.C."/>
            <person name="Banfield J.F."/>
        </authorList>
    </citation>
    <scope>NUCLEOTIDE SEQUENCE [LARGE SCALE GENOMIC DNA]</scope>
    <source>
        <strain evidence="5">CAG:67_53_122</strain>
    </source>
</reference>
<organism evidence="5 6">
    <name type="scientific">Alistipes putredinis</name>
    <dbReference type="NCBI Taxonomy" id="28117"/>
    <lineage>
        <taxon>Bacteria</taxon>
        <taxon>Pseudomonadati</taxon>
        <taxon>Bacteroidota</taxon>
        <taxon>Bacteroidia</taxon>
        <taxon>Bacteroidales</taxon>
        <taxon>Rikenellaceae</taxon>
        <taxon>Alistipes</taxon>
    </lineage>
</organism>
<keyword evidence="3" id="KW-0812">Transmembrane</keyword>
<evidence type="ECO:0000256" key="1">
    <source>
        <dbReference type="ARBA" id="ARBA00022723"/>
    </source>
</evidence>
<sequence length="390" mass="44168">MIWFLLLLSLLFAGVDFLFYRVRMRRHSERLRRAFVWFAVFSDALPIVVVLLLKAVPDNTTGWMQAAQWFTFVFLLLIGCRYGYYFGLLFDRHRSFSRVGALFAVGCAVWLVWGAAWGRQALRVNEVEIRTAALPAAFDGFRIVQFSDLHIGTLVRPEREMNRLVDTINALRPDLVVFSGDLVNVRSTELTSDVLAILGRLRAPYGVISTLGNHDVGLYIKDTVALPRAENNRQVIDRQRKIGWRMLLDSTLYLRRGSDSISVTGISFDPTLQKFRHSFDLPEISLATAYEGMPEGMFNLTVSHLPQLWPNITALGRGNLTLAGHVHSMQIKGHLFGRAFSPAQLMYDRWSGRYDDAAGNTLYINDGIGYVGFPMRLGADPEITLFTLKK</sequence>
<evidence type="ECO:0000313" key="5">
    <source>
        <dbReference type="EMBL" id="OKY93792.1"/>
    </source>
</evidence>
<comment type="caution">
    <text evidence="5">The sequence shown here is derived from an EMBL/GenBank/DDBJ whole genome shotgun (WGS) entry which is preliminary data.</text>
</comment>
<dbReference type="GO" id="GO:0009245">
    <property type="term" value="P:lipid A biosynthetic process"/>
    <property type="evidence" value="ECO:0007669"/>
    <property type="project" value="TreeGrafter"/>
</dbReference>
<dbReference type="SUPFAM" id="SSF56300">
    <property type="entry name" value="Metallo-dependent phosphatases"/>
    <property type="match status" value="1"/>
</dbReference>
<feature type="transmembrane region" description="Helical" evidence="3">
    <location>
        <begin position="6"/>
        <end position="22"/>
    </location>
</feature>
<protein>
    <submittedName>
        <fullName evidence="5">Phosphohydrolase</fullName>
    </submittedName>
</protein>
<gene>
    <name evidence="5" type="ORF">BHV66_07750</name>
</gene>
<feature type="transmembrane region" description="Helical" evidence="3">
    <location>
        <begin position="34"/>
        <end position="55"/>
    </location>
</feature>
<evidence type="ECO:0000256" key="3">
    <source>
        <dbReference type="SAM" id="Phobius"/>
    </source>
</evidence>
<dbReference type="GO" id="GO:0016020">
    <property type="term" value="C:membrane"/>
    <property type="evidence" value="ECO:0007669"/>
    <property type="project" value="GOC"/>
</dbReference>